<dbReference type="RefSeq" id="WP_129248428.1">
    <property type="nucleotide sequence ID" value="NZ_JABZEL010000008.1"/>
</dbReference>
<name>A0A4Q1R217_9ACTN</name>
<comment type="caution">
    <text evidence="2">The sequence shown here is derived from an EMBL/GenBank/DDBJ whole genome shotgun (WGS) entry which is preliminary data.</text>
</comment>
<organism evidence="2 3">
    <name type="scientific">Streptomyces sioyaensis</name>
    <dbReference type="NCBI Taxonomy" id="67364"/>
    <lineage>
        <taxon>Bacteria</taxon>
        <taxon>Bacillati</taxon>
        <taxon>Actinomycetota</taxon>
        <taxon>Actinomycetes</taxon>
        <taxon>Kitasatosporales</taxon>
        <taxon>Streptomycetaceae</taxon>
        <taxon>Streptomyces</taxon>
    </lineage>
</organism>
<keyword evidence="3" id="KW-1185">Reference proteome</keyword>
<evidence type="ECO:0008006" key="4">
    <source>
        <dbReference type="Google" id="ProtNLM"/>
    </source>
</evidence>
<sequence length="439" mass="47726">MTDTSFLASCLARLSWPPERLAREINRRCGSGTISSKAPYNWLKGSCPRRRLPHIVARILSEQLGEPIAVEALWPQHFPAGTPPLPQGPTHRPPVAPLHLPSDQDPLTASVDWLVTDDPPPPSRSRGDEVPDAAVGMLTVRIQQLRQLDDSASSGLVLDWALQDLQWAQKLAAKYSYGAETGLQLHRIIAELGQLTAWLTADQGMDALSTSRFLNALSAARAAGDRPLAAYIISCMSYRAGWAGRAEEALRLSRIARKGAAHEDMGIGQALLATREARAHASLGDEAGCQRALEEAAELSRAGRPSCEPPWAYWLTPAVMVADAGRAWLELGRPQRAESHLTRGIDMLKGSQPRNLLLHSASLAEARLARCELDGAAEATADALALTGNVTSQRAHTRLMSLRRRFLRYDSAVAREIVQRADELLHAGRPPAVCQGRTP</sequence>
<gene>
    <name evidence="2" type="ORF">EST54_16690</name>
</gene>
<dbReference type="Proteomes" id="UP000289482">
    <property type="component" value="Unassembled WGS sequence"/>
</dbReference>
<dbReference type="InterPro" id="IPR011990">
    <property type="entry name" value="TPR-like_helical_dom_sf"/>
</dbReference>
<evidence type="ECO:0000256" key="1">
    <source>
        <dbReference type="SAM" id="MobiDB-lite"/>
    </source>
</evidence>
<proteinExistence type="predicted"/>
<reference evidence="2 3" key="1">
    <citation type="submission" date="2019-01" db="EMBL/GenBank/DDBJ databases">
        <title>Draft genome sequences of the type strain Streptomyces sioyaensis DSM 40032 and its novel strain, TM32, a thermotolerant antibiotics-producing actinobacterium.</title>
        <authorList>
            <person name="Nakaew N."/>
            <person name="Lumyong S."/>
            <person name="Sloan W.T."/>
            <person name="Sungthong R."/>
        </authorList>
    </citation>
    <scope>NUCLEOTIDE SEQUENCE [LARGE SCALE GENOMIC DNA]</scope>
    <source>
        <strain evidence="2 3">DSM 40032</strain>
    </source>
</reference>
<accession>A0A4Q1R217</accession>
<feature type="region of interest" description="Disordered" evidence="1">
    <location>
        <begin position="79"/>
        <end position="102"/>
    </location>
</feature>
<protein>
    <recommendedName>
        <fullName evidence="4">Transcriptional regulator</fullName>
    </recommendedName>
</protein>
<feature type="compositionally biased region" description="Pro residues" evidence="1">
    <location>
        <begin position="81"/>
        <end position="96"/>
    </location>
</feature>
<dbReference type="GeneID" id="95779595"/>
<dbReference type="AlphaFoldDB" id="A0A4Q1R217"/>
<feature type="region of interest" description="Disordered" evidence="1">
    <location>
        <begin position="112"/>
        <end position="131"/>
    </location>
</feature>
<dbReference type="EMBL" id="SDIF01000042">
    <property type="protein sequence ID" value="RXS66018.1"/>
    <property type="molecule type" value="Genomic_DNA"/>
</dbReference>
<evidence type="ECO:0000313" key="3">
    <source>
        <dbReference type="Proteomes" id="UP000289482"/>
    </source>
</evidence>
<evidence type="ECO:0000313" key="2">
    <source>
        <dbReference type="EMBL" id="RXS66018.1"/>
    </source>
</evidence>
<dbReference type="Gene3D" id="1.25.40.10">
    <property type="entry name" value="Tetratricopeptide repeat domain"/>
    <property type="match status" value="1"/>
</dbReference>